<dbReference type="EMBL" id="AFQE01000096">
    <property type="protein sequence ID" value="EGQ76388.1"/>
    <property type="molecule type" value="Genomic_DNA"/>
</dbReference>
<name>A0AA36UIA2_9NEIS</name>
<comment type="caution">
    <text evidence="1">The sequence shown here is derived from an EMBL/GenBank/DDBJ whole genome shotgun (WGS) entry which is preliminary data.</text>
</comment>
<dbReference type="Proteomes" id="UP000004982">
    <property type="component" value="Unassembled WGS sequence"/>
</dbReference>
<proteinExistence type="predicted"/>
<organism evidence="1 2">
    <name type="scientific">Neisseria macacae ATCC 33926</name>
    <dbReference type="NCBI Taxonomy" id="997348"/>
    <lineage>
        <taxon>Bacteria</taxon>
        <taxon>Pseudomonadati</taxon>
        <taxon>Pseudomonadota</taxon>
        <taxon>Betaproteobacteria</taxon>
        <taxon>Neisseriales</taxon>
        <taxon>Neisseriaceae</taxon>
        <taxon>Neisseria</taxon>
    </lineage>
</organism>
<dbReference type="AlphaFoldDB" id="A0AA36UIA2"/>
<gene>
    <name evidence="1" type="ORF">HMPREF9418_1968</name>
</gene>
<evidence type="ECO:0000313" key="1">
    <source>
        <dbReference type="EMBL" id="EGQ76388.1"/>
    </source>
</evidence>
<accession>A0AA36UIA2</accession>
<protein>
    <submittedName>
        <fullName evidence="1">Uncharacterized protein</fullName>
    </submittedName>
</protein>
<evidence type="ECO:0000313" key="2">
    <source>
        <dbReference type="Proteomes" id="UP000004982"/>
    </source>
</evidence>
<reference evidence="1 2" key="1">
    <citation type="submission" date="2011-05" db="EMBL/GenBank/DDBJ databases">
        <authorList>
            <person name="Muzny D."/>
            <person name="Qin X."/>
            <person name="Deng J."/>
            <person name="Jiang H."/>
            <person name="Liu Y."/>
            <person name="Qu J."/>
            <person name="Song X.-Z."/>
            <person name="Zhang L."/>
            <person name="Thornton R."/>
            <person name="Coyle M."/>
            <person name="Francisco L."/>
            <person name="Jackson L."/>
            <person name="Javaid M."/>
            <person name="Korchina V."/>
            <person name="Kovar C."/>
            <person name="Mata R."/>
            <person name="Mathew T."/>
            <person name="Ngo R."/>
            <person name="Nguyen L."/>
            <person name="Nguyen N."/>
            <person name="Okwuonu G."/>
            <person name="Ongeri F."/>
            <person name="Pham C."/>
            <person name="Simmons D."/>
            <person name="Wilczek-Boney K."/>
            <person name="Hale W."/>
            <person name="Jakkamsetti A."/>
            <person name="Pham P."/>
            <person name="Ruth R."/>
            <person name="San Lucas F."/>
            <person name="Warren J."/>
            <person name="Zhang J."/>
            <person name="Zhao Z."/>
            <person name="Zhou C."/>
            <person name="Zhu D."/>
            <person name="Lee S."/>
            <person name="Bess C."/>
            <person name="Blankenburg K."/>
            <person name="Forbes L."/>
            <person name="Fu Q."/>
            <person name="Gubbala S."/>
            <person name="Hirani K."/>
            <person name="Jayaseelan J.C."/>
            <person name="Lara F."/>
            <person name="Munidasa M."/>
            <person name="Palculict T."/>
            <person name="Patil S."/>
            <person name="Pu L.-L."/>
            <person name="Saada N."/>
            <person name="Tang L."/>
            <person name="Weissenberger G."/>
            <person name="Zhu Y."/>
            <person name="Hemphill L."/>
            <person name="Shang Y."/>
            <person name="Youmans B."/>
            <person name="Ayvaz T."/>
            <person name="Ross M."/>
            <person name="Santibanez J."/>
            <person name="Aqrawi P."/>
            <person name="Gross S."/>
            <person name="Joshi V."/>
            <person name="Fowler G."/>
            <person name="Nazareth L."/>
            <person name="Reid J."/>
            <person name="Worley K."/>
            <person name="Petrosino J."/>
            <person name="Highlander S."/>
            <person name="Gibbs R."/>
        </authorList>
    </citation>
    <scope>NUCLEOTIDE SEQUENCE [LARGE SCALE GENOMIC DNA]</scope>
    <source>
        <strain evidence="1 2">ATCC 33926</strain>
    </source>
</reference>
<sequence length="39" mass="4463">MQKRIVRRHKGRLKTNIAESAKSFSDDLFFKAESNQPAG</sequence>